<evidence type="ECO:0000256" key="4">
    <source>
        <dbReference type="ARBA" id="ARBA00022827"/>
    </source>
</evidence>
<evidence type="ECO:0000256" key="3">
    <source>
        <dbReference type="ARBA" id="ARBA00022630"/>
    </source>
</evidence>
<sequence length="433" mass="45317">GIDYDGAPAGVATVEPGDVRHASVRSTYMRSGSPGLVLLPRTTEQVARAVRWARTQPVPLAVRSGGHGISGRSTNDGGLVLDLRHLAGVEVVDPATRLVRVGPGARWGEVAQVLAPHGWAITSGDYGGVGVGGLATAGGVGYLGRAHGLTIDHVRAVEVVLADGSVVRADAGHEPELFWGVRGAGGNLGVVTSFDLQARELGDVGFAQLAFAVTDLARFLVGFGALVEGSPRDVTPFLLMGPPRGGQVVVQLSAMVAADDPDVVIDRLQPFAHLAPLVQQAVHLVPYAAVVAHGGGQHDGQGEPVTRSGLVEHLTEGFAADAEALVLSGRVPFFQVRSVGGAIADVPPDATAYAHRSAGFSVLAMGSDRAWLDERWDAMTHHCAGIYSSFETDPRPERIPEVYPEPTLTRLRALKARVDPEDLFGHNLSVAPR</sequence>
<dbReference type="Pfam" id="PF01565">
    <property type="entry name" value="FAD_binding_4"/>
    <property type="match status" value="1"/>
</dbReference>
<dbReference type="Proteomes" id="UP000054314">
    <property type="component" value="Unassembled WGS sequence"/>
</dbReference>
<dbReference type="InterPro" id="IPR016169">
    <property type="entry name" value="FAD-bd_PCMH_sub2"/>
</dbReference>
<dbReference type="InterPro" id="IPR036318">
    <property type="entry name" value="FAD-bd_PCMH-like_sf"/>
</dbReference>
<accession>A0A0A0BU32</accession>
<evidence type="ECO:0000259" key="6">
    <source>
        <dbReference type="PROSITE" id="PS51387"/>
    </source>
</evidence>
<evidence type="ECO:0000256" key="5">
    <source>
        <dbReference type="ARBA" id="ARBA00023002"/>
    </source>
</evidence>
<dbReference type="GO" id="GO:0016491">
    <property type="term" value="F:oxidoreductase activity"/>
    <property type="evidence" value="ECO:0007669"/>
    <property type="project" value="UniProtKB-KW"/>
</dbReference>
<reference evidence="7 8" key="1">
    <citation type="submission" date="2013-08" db="EMBL/GenBank/DDBJ databases">
        <title>Genome sequencing of Cellulomonas bogoriensis 69B4.</title>
        <authorList>
            <person name="Chen F."/>
            <person name="Li Y."/>
            <person name="Wang G."/>
        </authorList>
    </citation>
    <scope>NUCLEOTIDE SEQUENCE [LARGE SCALE GENOMIC DNA]</scope>
    <source>
        <strain evidence="7 8">69B4</strain>
    </source>
</reference>
<dbReference type="GO" id="GO:0071949">
    <property type="term" value="F:FAD binding"/>
    <property type="evidence" value="ECO:0007669"/>
    <property type="project" value="InterPro"/>
</dbReference>
<dbReference type="PANTHER" id="PTHR42973:SF39">
    <property type="entry name" value="FAD-BINDING PCMH-TYPE DOMAIN-CONTAINING PROTEIN"/>
    <property type="match status" value="1"/>
</dbReference>
<comment type="similarity">
    <text evidence="2">Belongs to the oxygen-dependent FAD-linked oxidoreductase family.</text>
</comment>
<dbReference type="Gene3D" id="3.30.43.10">
    <property type="entry name" value="Uridine Diphospho-n-acetylenolpyruvylglucosamine Reductase, domain 2"/>
    <property type="match status" value="1"/>
</dbReference>
<dbReference type="InterPro" id="IPR006094">
    <property type="entry name" value="Oxid_FAD_bind_N"/>
</dbReference>
<comment type="caution">
    <text evidence="7">The sequence shown here is derived from an EMBL/GenBank/DDBJ whole genome shotgun (WGS) entry which is preliminary data.</text>
</comment>
<dbReference type="InterPro" id="IPR016167">
    <property type="entry name" value="FAD-bd_PCMH_sub1"/>
</dbReference>
<gene>
    <name evidence="7" type="ORF">N869_03110</name>
</gene>
<evidence type="ECO:0000256" key="1">
    <source>
        <dbReference type="ARBA" id="ARBA00001974"/>
    </source>
</evidence>
<name>A0A0A0BU32_9CELL</name>
<dbReference type="SUPFAM" id="SSF56176">
    <property type="entry name" value="FAD-binding/transporter-associated domain-like"/>
    <property type="match status" value="1"/>
</dbReference>
<feature type="domain" description="FAD-binding PCMH-type" evidence="6">
    <location>
        <begin position="29"/>
        <end position="201"/>
    </location>
</feature>
<dbReference type="Gene3D" id="3.30.465.10">
    <property type="match status" value="1"/>
</dbReference>
<dbReference type="InterPro" id="IPR050416">
    <property type="entry name" value="FAD-linked_Oxidoreductase"/>
</dbReference>
<keyword evidence="8" id="KW-1185">Reference proteome</keyword>
<keyword evidence="4" id="KW-0274">FAD</keyword>
<dbReference type="PROSITE" id="PS51387">
    <property type="entry name" value="FAD_PCMH"/>
    <property type="match status" value="1"/>
</dbReference>
<dbReference type="PANTHER" id="PTHR42973">
    <property type="entry name" value="BINDING OXIDOREDUCTASE, PUTATIVE (AFU_ORTHOLOGUE AFUA_1G17690)-RELATED"/>
    <property type="match status" value="1"/>
</dbReference>
<feature type="non-terminal residue" evidence="7">
    <location>
        <position position="1"/>
    </location>
</feature>
<keyword evidence="5" id="KW-0560">Oxidoreductase</keyword>
<comment type="cofactor">
    <cofactor evidence="1">
        <name>FAD</name>
        <dbReference type="ChEBI" id="CHEBI:57692"/>
    </cofactor>
</comment>
<dbReference type="InterPro" id="IPR016166">
    <property type="entry name" value="FAD-bd_PCMH"/>
</dbReference>
<dbReference type="OrthoDB" id="9775082at2"/>
<evidence type="ECO:0000256" key="2">
    <source>
        <dbReference type="ARBA" id="ARBA00005466"/>
    </source>
</evidence>
<evidence type="ECO:0000313" key="8">
    <source>
        <dbReference type="Proteomes" id="UP000054314"/>
    </source>
</evidence>
<dbReference type="AlphaFoldDB" id="A0A0A0BU32"/>
<dbReference type="EMBL" id="AXCZ01000115">
    <property type="protein sequence ID" value="KGM11436.1"/>
    <property type="molecule type" value="Genomic_DNA"/>
</dbReference>
<dbReference type="RefSeq" id="WP_035061250.1">
    <property type="nucleotide sequence ID" value="NZ_AXCZ01000115.1"/>
</dbReference>
<keyword evidence="3" id="KW-0285">Flavoprotein</keyword>
<evidence type="ECO:0000313" key="7">
    <source>
        <dbReference type="EMBL" id="KGM11436.1"/>
    </source>
</evidence>
<protein>
    <submittedName>
        <fullName evidence="7">FAD-linked oxidase</fullName>
    </submittedName>
</protein>
<dbReference type="Gene3D" id="3.40.462.20">
    <property type="match status" value="1"/>
</dbReference>
<organism evidence="7 8">
    <name type="scientific">Cellulomonas bogoriensis 69B4 = DSM 16987</name>
    <dbReference type="NCBI Taxonomy" id="1386082"/>
    <lineage>
        <taxon>Bacteria</taxon>
        <taxon>Bacillati</taxon>
        <taxon>Actinomycetota</taxon>
        <taxon>Actinomycetes</taxon>
        <taxon>Micrococcales</taxon>
        <taxon>Cellulomonadaceae</taxon>
        <taxon>Cellulomonas</taxon>
    </lineage>
</organism>
<proteinExistence type="inferred from homology"/>